<evidence type="ECO:0000313" key="2">
    <source>
        <dbReference type="Proteomes" id="UP000008915"/>
    </source>
</evidence>
<dbReference type="AlphaFoldDB" id="E6SL78"/>
<keyword evidence="2" id="KW-1185">Reference proteome</keyword>
<dbReference type="Proteomes" id="UP000008915">
    <property type="component" value="Chromosome"/>
</dbReference>
<name>E6SL78_THEM7</name>
<gene>
    <name evidence="1" type="ordered locus">Tmar_1196</name>
</gene>
<organism evidence="1 2">
    <name type="scientific">Thermaerobacter marianensis (strain ATCC 700841 / DSM 12885 / JCM 10246 / 7p75a)</name>
    <dbReference type="NCBI Taxonomy" id="644966"/>
    <lineage>
        <taxon>Bacteria</taxon>
        <taxon>Bacillati</taxon>
        <taxon>Bacillota</taxon>
        <taxon>Clostridia</taxon>
        <taxon>Eubacteriales</taxon>
        <taxon>Clostridiales Family XVII. Incertae Sedis</taxon>
        <taxon>Thermaerobacter</taxon>
    </lineage>
</organism>
<accession>E6SL78</accession>
<sequence length="138" mass="15379">MVAIEWIRKSADRDTRSNGTLAVNILPNAVSLSAALREELATQDGKKPGVYVLFGTNGSKLVVVKARPDDKDAWYINPKTGRTHNKKLLALLAEKGFHQGRYVMEWNKRSKCYMSVETVAIKPRRRRAAKAPAEKATA</sequence>
<dbReference type="KEGG" id="tmr:Tmar_1196"/>
<dbReference type="HOGENOM" id="CLU_1916107_0_0_9"/>
<reference evidence="1 2" key="1">
    <citation type="journal article" date="2010" name="Stand. Genomic Sci.">
        <title>Complete genome sequence of Thermaerobacter marianensis type strain (7p75a).</title>
        <authorList>
            <person name="Han C."/>
            <person name="Gu W."/>
            <person name="Zhang X."/>
            <person name="Lapidus A."/>
            <person name="Nolan M."/>
            <person name="Copeland A."/>
            <person name="Lucas S."/>
            <person name="Del Rio T.G."/>
            <person name="Tice H."/>
            <person name="Cheng J.F."/>
            <person name="Tapia R."/>
            <person name="Goodwin L."/>
            <person name="Pitluck S."/>
            <person name="Pagani I."/>
            <person name="Ivanova N."/>
            <person name="Mavromatis K."/>
            <person name="Mikhailova N."/>
            <person name="Pati A."/>
            <person name="Chen A."/>
            <person name="Palaniappan K."/>
            <person name="Land M."/>
            <person name="Hauser L."/>
            <person name="Chang Y.J."/>
            <person name="Jeffries C.D."/>
            <person name="Schneider S."/>
            <person name="Rohde M."/>
            <person name="Goker M."/>
            <person name="Pukall R."/>
            <person name="Woyke T."/>
            <person name="Bristow J."/>
            <person name="Eisen J.A."/>
            <person name="Markowitz V."/>
            <person name="Hugenholtz P."/>
            <person name="Kyrpides N.C."/>
            <person name="Klenk H.P."/>
            <person name="Detter J.C."/>
        </authorList>
    </citation>
    <scope>NUCLEOTIDE SEQUENCE [LARGE SCALE GENOMIC DNA]</scope>
    <source>
        <strain evidence="2">ATCC 700841 / DSM 12885 / JCM 10246 / 7p75a</strain>
    </source>
</reference>
<reference evidence="2" key="2">
    <citation type="journal article" date="2010" name="Stand. Genomic Sci.">
        <title>Complete genome sequence of Thermaerobacter marianensis type strain (7p75aT).</title>
        <authorList>
            <person name="Han C."/>
            <person name="Gu W."/>
            <person name="Zhang X."/>
            <person name="Lapidus A."/>
            <person name="Nolan M."/>
            <person name="Copeland A."/>
            <person name="Lucas S."/>
            <person name="Glavina Del Rio T."/>
            <person name="Tice H."/>
            <person name="Cheng J."/>
            <person name="Tapia R."/>
            <person name="Goodwin L."/>
            <person name="Pitluck S."/>
            <person name="Pagani I."/>
            <person name="Ivanova N."/>
            <person name="Mavromatis K."/>
            <person name="Mikhailova N."/>
            <person name="Pati A."/>
            <person name="Chen A."/>
            <person name="Palaniappan K."/>
            <person name="Land M."/>
            <person name="Hauser L."/>
            <person name="Chang Y."/>
            <person name="Jeffries C."/>
            <person name="Schneider S."/>
            <person name="Rohde M."/>
            <person name="Goker M."/>
            <person name="Pukall R."/>
            <person name="Woyke T."/>
            <person name="Bristow J."/>
            <person name="Eisen J."/>
            <person name="Markowitz V."/>
            <person name="Hugenholtz P."/>
            <person name="Kyrpides N."/>
            <person name="Klenk H."/>
            <person name="Detter J."/>
        </authorList>
    </citation>
    <scope>NUCLEOTIDE SEQUENCE [LARGE SCALE GENOMIC DNA]</scope>
    <source>
        <strain evidence="2">ATCC 700841 / DSM 12885 / JCM 10246 / 7p75a</strain>
    </source>
</reference>
<dbReference type="EMBL" id="CP002344">
    <property type="protein sequence ID" value="ADU51309.1"/>
    <property type="molecule type" value="Genomic_DNA"/>
</dbReference>
<proteinExistence type="predicted"/>
<evidence type="ECO:0000313" key="1">
    <source>
        <dbReference type="EMBL" id="ADU51309.1"/>
    </source>
</evidence>
<protein>
    <submittedName>
        <fullName evidence="1">Uncharacterized protein</fullName>
    </submittedName>
</protein>